<dbReference type="STRING" id="376489.A5892_06810"/>
<dbReference type="InterPro" id="IPR026031">
    <property type="entry name" value="Cyt_c_CcmB_bac"/>
</dbReference>
<evidence type="ECO:0000256" key="6">
    <source>
        <dbReference type="ARBA" id="ARBA00022475"/>
    </source>
</evidence>
<dbReference type="Proteomes" id="UP000077875">
    <property type="component" value="Chromosome"/>
</dbReference>
<feature type="transmembrane region" description="Helical" evidence="13">
    <location>
        <begin position="105"/>
        <end position="134"/>
    </location>
</feature>
<dbReference type="PANTHER" id="PTHR30070">
    <property type="entry name" value="HEME EXPORTER PROTEIN B"/>
    <property type="match status" value="1"/>
</dbReference>
<evidence type="ECO:0000256" key="4">
    <source>
        <dbReference type="ARBA" id="ARBA00016452"/>
    </source>
</evidence>
<dbReference type="EMBL" id="CP015243">
    <property type="protein sequence ID" value="ANF57210.1"/>
    <property type="molecule type" value="Genomic_DNA"/>
</dbReference>
<dbReference type="InterPro" id="IPR003544">
    <property type="entry name" value="Cyt_c_biogenesis_CcmB"/>
</dbReference>
<dbReference type="PIRSF" id="PIRSF002764">
    <property type="entry name" value="CcmB"/>
    <property type="match status" value="1"/>
</dbReference>
<feature type="transmembrane region" description="Helical" evidence="13">
    <location>
        <begin position="173"/>
        <end position="195"/>
    </location>
</feature>
<sequence>MMSSPLESRRVSLRRAFAAVLKRELSLRFRRRQDLASPMLFFALTVTLFPLGLGPDPAMLGALAPGLLWVAALLAVLLSLDGLFRADYDDGTLEQLLLSAQPVALLVLAKVIAHWVVTGLVLSLFAPLFGAMLALPAQHWWALAATLALGSATLSLIGAIGAALTVGLKRGGVLLSLLVLPLYTPVLIFGAGAAQLALEGVAIGPQLALLGAMLAAALGLAPWATAAALRLSVAG</sequence>
<feature type="transmembrane region" description="Helical" evidence="13">
    <location>
        <begin position="207"/>
        <end position="229"/>
    </location>
</feature>
<dbReference type="GO" id="GO:1903607">
    <property type="term" value="P:cytochrome c biosynthetic process"/>
    <property type="evidence" value="ECO:0007669"/>
    <property type="project" value="TreeGrafter"/>
</dbReference>
<evidence type="ECO:0000256" key="12">
    <source>
        <dbReference type="PIRNR" id="PIRNR002764"/>
    </source>
</evidence>
<keyword evidence="15" id="KW-1185">Reference proteome</keyword>
<dbReference type="NCBIfam" id="TIGR01190">
    <property type="entry name" value="ccmB"/>
    <property type="match status" value="1"/>
</dbReference>
<evidence type="ECO:0000313" key="14">
    <source>
        <dbReference type="EMBL" id="ANF57210.1"/>
    </source>
</evidence>
<keyword evidence="10 13" id="KW-1133">Transmembrane helix</keyword>
<keyword evidence="11 12" id="KW-0472">Membrane</keyword>
<feature type="transmembrane region" description="Helical" evidence="13">
    <location>
        <begin position="59"/>
        <end position="84"/>
    </location>
</feature>
<dbReference type="Pfam" id="PF03379">
    <property type="entry name" value="CcmB"/>
    <property type="match status" value="1"/>
</dbReference>
<evidence type="ECO:0000256" key="11">
    <source>
        <dbReference type="ARBA" id="ARBA00023136"/>
    </source>
</evidence>
<organism evidence="14 15">
    <name type="scientific">Halotalea alkalilenta</name>
    <dbReference type="NCBI Taxonomy" id="376489"/>
    <lineage>
        <taxon>Bacteria</taxon>
        <taxon>Pseudomonadati</taxon>
        <taxon>Pseudomonadota</taxon>
        <taxon>Gammaproteobacteria</taxon>
        <taxon>Oceanospirillales</taxon>
        <taxon>Halomonadaceae</taxon>
        <taxon>Halotalea</taxon>
    </lineage>
</organism>
<gene>
    <name evidence="14" type="ORF">A5892_06810</name>
</gene>
<dbReference type="AlphaFoldDB" id="A0A172YD80"/>
<dbReference type="PANTHER" id="PTHR30070:SF1">
    <property type="entry name" value="CYTOCHROME C BIOGENESIS B-RELATED"/>
    <property type="match status" value="1"/>
</dbReference>
<reference evidence="14 15" key="1">
    <citation type="submission" date="2016-04" db="EMBL/GenBank/DDBJ databases">
        <title>Complete Genome Sequence of Halotalea alkalilenta IHB B 13600.</title>
        <authorList>
            <person name="Swarnkar M.K."/>
            <person name="Sharma A."/>
            <person name="Kaushal K."/>
            <person name="Soni R."/>
            <person name="Rana S."/>
            <person name="Singh A.K."/>
            <person name="Gulati A."/>
        </authorList>
    </citation>
    <scope>NUCLEOTIDE SEQUENCE [LARGE SCALE GENOMIC DNA]</scope>
    <source>
        <strain evidence="14 15">IHB B 13600</strain>
    </source>
</reference>
<comment type="similarity">
    <text evidence="3 12">Belongs to the CcmB/CycW/HelB family.</text>
</comment>
<comment type="function">
    <text evidence="1 12">Required for the export of heme to the periplasm for the biogenesis of c-type cytochromes.</text>
</comment>
<evidence type="ECO:0000256" key="3">
    <source>
        <dbReference type="ARBA" id="ARBA00010544"/>
    </source>
</evidence>
<evidence type="ECO:0000256" key="5">
    <source>
        <dbReference type="ARBA" id="ARBA00022448"/>
    </source>
</evidence>
<name>A0A172YD80_9GAMM</name>
<keyword evidence="9 12" id="KW-0201">Cytochrome c-type biogenesis</keyword>
<evidence type="ECO:0000256" key="13">
    <source>
        <dbReference type="SAM" id="Phobius"/>
    </source>
</evidence>
<evidence type="ECO:0000256" key="7">
    <source>
        <dbReference type="ARBA" id="ARBA00022519"/>
    </source>
</evidence>
<evidence type="ECO:0000313" key="15">
    <source>
        <dbReference type="Proteomes" id="UP000077875"/>
    </source>
</evidence>
<keyword evidence="7 12" id="KW-0997">Cell inner membrane</keyword>
<keyword evidence="5 12" id="KW-0813">Transport</keyword>
<dbReference type="GO" id="GO:0017004">
    <property type="term" value="P:cytochrome complex assembly"/>
    <property type="evidence" value="ECO:0007669"/>
    <property type="project" value="UniProtKB-KW"/>
</dbReference>
<keyword evidence="8 13" id="KW-0812">Transmembrane</keyword>
<evidence type="ECO:0000256" key="10">
    <source>
        <dbReference type="ARBA" id="ARBA00022989"/>
    </source>
</evidence>
<dbReference type="GO" id="GO:0005886">
    <property type="term" value="C:plasma membrane"/>
    <property type="evidence" value="ECO:0007669"/>
    <property type="project" value="UniProtKB-SubCell"/>
</dbReference>
<protein>
    <recommendedName>
        <fullName evidence="4 12">Heme exporter protein B</fullName>
    </recommendedName>
</protein>
<dbReference type="PRINTS" id="PR01414">
    <property type="entry name" value="CCMBBIOGNSIS"/>
</dbReference>
<comment type="subcellular location">
    <subcellularLocation>
        <location evidence="2">Cell inner membrane</location>
        <topology evidence="2">Multi-pass membrane protein</topology>
    </subcellularLocation>
</comment>
<feature type="transmembrane region" description="Helical" evidence="13">
    <location>
        <begin position="140"/>
        <end position="166"/>
    </location>
</feature>
<dbReference type="GO" id="GO:0015232">
    <property type="term" value="F:heme transmembrane transporter activity"/>
    <property type="evidence" value="ECO:0007669"/>
    <property type="project" value="InterPro"/>
</dbReference>
<dbReference type="KEGG" id="haa:A5892_06810"/>
<keyword evidence="6 12" id="KW-1003">Cell membrane</keyword>
<evidence type="ECO:0000256" key="2">
    <source>
        <dbReference type="ARBA" id="ARBA00004429"/>
    </source>
</evidence>
<evidence type="ECO:0000256" key="9">
    <source>
        <dbReference type="ARBA" id="ARBA00022748"/>
    </source>
</evidence>
<evidence type="ECO:0000256" key="1">
    <source>
        <dbReference type="ARBA" id="ARBA00002442"/>
    </source>
</evidence>
<feature type="transmembrane region" description="Helical" evidence="13">
    <location>
        <begin position="35"/>
        <end position="53"/>
    </location>
</feature>
<proteinExistence type="inferred from homology"/>
<evidence type="ECO:0000256" key="8">
    <source>
        <dbReference type="ARBA" id="ARBA00022692"/>
    </source>
</evidence>
<accession>A0A172YD80</accession>